<dbReference type="SUPFAM" id="SSF54292">
    <property type="entry name" value="2Fe-2S ferredoxin-like"/>
    <property type="match status" value="1"/>
</dbReference>
<accession>A0A448WIB6</accession>
<gene>
    <name evidence="1" type="ORF">PXEA_LOCUS5925</name>
</gene>
<keyword evidence="2" id="KW-1185">Reference proteome</keyword>
<dbReference type="OrthoDB" id="10249365at2759"/>
<comment type="caution">
    <text evidence="1">The sequence shown here is derived from an EMBL/GenBank/DDBJ whole genome shotgun (WGS) entry which is preliminary data.</text>
</comment>
<dbReference type="EMBL" id="CAAALY010014888">
    <property type="protein sequence ID" value="VEL12485.1"/>
    <property type="molecule type" value="Genomic_DNA"/>
</dbReference>
<evidence type="ECO:0000313" key="2">
    <source>
        <dbReference type="Proteomes" id="UP000784294"/>
    </source>
</evidence>
<proteinExistence type="predicted"/>
<protein>
    <submittedName>
        <fullName evidence="1">Uncharacterized protein</fullName>
    </submittedName>
</protein>
<evidence type="ECO:0000313" key="1">
    <source>
        <dbReference type="EMBL" id="VEL12485.1"/>
    </source>
</evidence>
<name>A0A448WIB6_9PLAT</name>
<dbReference type="Proteomes" id="UP000784294">
    <property type="component" value="Unassembled WGS sequence"/>
</dbReference>
<organism evidence="1 2">
    <name type="scientific">Protopolystoma xenopodis</name>
    <dbReference type="NCBI Taxonomy" id="117903"/>
    <lineage>
        <taxon>Eukaryota</taxon>
        <taxon>Metazoa</taxon>
        <taxon>Spiralia</taxon>
        <taxon>Lophotrochozoa</taxon>
        <taxon>Platyhelminthes</taxon>
        <taxon>Monogenea</taxon>
        <taxon>Polyopisthocotylea</taxon>
        <taxon>Polystomatidea</taxon>
        <taxon>Polystomatidae</taxon>
        <taxon>Protopolystoma</taxon>
    </lineage>
</organism>
<dbReference type="Gene3D" id="3.10.20.740">
    <property type="match status" value="1"/>
</dbReference>
<dbReference type="AlphaFoldDB" id="A0A448WIB6"/>
<dbReference type="GO" id="GO:0051536">
    <property type="term" value="F:iron-sulfur cluster binding"/>
    <property type="evidence" value="ECO:0007669"/>
    <property type="project" value="InterPro"/>
</dbReference>
<sequence length="89" mass="9760">MCLWCSVFGFGPFDQLLLFSALPGRYVSTSQSSILRKSPEREPNSVEVFVDGRSVLCESGMTVLQACALAGVEIPRYAILCESSTFKMT</sequence>
<dbReference type="InterPro" id="IPR036010">
    <property type="entry name" value="2Fe-2S_ferredoxin-like_sf"/>
</dbReference>
<dbReference type="Pfam" id="PF13510">
    <property type="entry name" value="Fer2_4"/>
    <property type="match status" value="1"/>
</dbReference>
<reference evidence="1" key="1">
    <citation type="submission" date="2018-11" db="EMBL/GenBank/DDBJ databases">
        <authorList>
            <consortium name="Pathogen Informatics"/>
        </authorList>
    </citation>
    <scope>NUCLEOTIDE SEQUENCE</scope>
</reference>